<dbReference type="Proteomes" id="UP000189433">
    <property type="component" value="Unassembled WGS sequence"/>
</dbReference>
<name>A0A1V3IDP5_9PAST</name>
<protein>
    <recommendedName>
        <fullName evidence="3">BrnT family toxin</fullName>
    </recommendedName>
</protein>
<reference evidence="1 2" key="1">
    <citation type="submission" date="2016-10" db="EMBL/GenBank/DDBJ databases">
        <title>Rodentibacter gen. nov. and new species.</title>
        <authorList>
            <person name="Christensen H."/>
        </authorList>
    </citation>
    <scope>NUCLEOTIDE SEQUENCE [LARGE SCALE GENOMIC DNA]</scope>
    <source>
        <strain evidence="1 2">CCUG17206</strain>
    </source>
</reference>
<dbReference type="RefSeq" id="WP_077418347.1">
    <property type="nucleotide sequence ID" value="NZ_MLHJ01000146.1"/>
</dbReference>
<accession>A0A1V3IDP5</accession>
<evidence type="ECO:0000313" key="1">
    <source>
        <dbReference type="EMBL" id="OOF38559.1"/>
    </source>
</evidence>
<keyword evidence="2" id="KW-1185">Reference proteome</keyword>
<gene>
    <name evidence="1" type="ORF">BKK50_11520</name>
</gene>
<dbReference type="InterPro" id="IPR007460">
    <property type="entry name" value="BrnT_toxin"/>
</dbReference>
<sequence>MKIEYDPNKSQRNIEERNLSFDEVAFFEWQTAVIIPDVRFDYPEPRFTATGYLNGRLHVLCFTPVQNGVRVISFRKANEREVKRYETQRTAY</sequence>
<proteinExistence type="predicted"/>
<dbReference type="Pfam" id="PF04365">
    <property type="entry name" value="BrnT_toxin"/>
    <property type="match status" value="1"/>
</dbReference>
<dbReference type="EMBL" id="MLHJ01000146">
    <property type="protein sequence ID" value="OOF38559.1"/>
    <property type="molecule type" value="Genomic_DNA"/>
</dbReference>
<dbReference type="Gene3D" id="3.10.450.530">
    <property type="entry name" value="Ribonuclease toxin, BrnT, of type II toxin-antitoxin system"/>
    <property type="match status" value="1"/>
</dbReference>
<dbReference type="AlphaFoldDB" id="A0A1V3IDP5"/>
<organism evidence="1 2">
    <name type="scientific">Rodentibacter rarus</name>
    <dbReference type="NCBI Taxonomy" id="1908260"/>
    <lineage>
        <taxon>Bacteria</taxon>
        <taxon>Pseudomonadati</taxon>
        <taxon>Pseudomonadota</taxon>
        <taxon>Gammaproteobacteria</taxon>
        <taxon>Pasteurellales</taxon>
        <taxon>Pasteurellaceae</taxon>
        <taxon>Rodentibacter</taxon>
    </lineage>
</organism>
<dbReference type="OrthoDB" id="9802417at2"/>
<dbReference type="STRING" id="1908260.BKK50_11520"/>
<evidence type="ECO:0000313" key="2">
    <source>
        <dbReference type="Proteomes" id="UP000189433"/>
    </source>
</evidence>
<comment type="caution">
    <text evidence="1">The sequence shown here is derived from an EMBL/GenBank/DDBJ whole genome shotgun (WGS) entry which is preliminary data.</text>
</comment>
<dbReference type="InterPro" id="IPR038573">
    <property type="entry name" value="BrnT_sf"/>
</dbReference>
<evidence type="ECO:0008006" key="3">
    <source>
        <dbReference type="Google" id="ProtNLM"/>
    </source>
</evidence>